<comment type="caution">
    <text evidence="2">The sequence shown here is derived from an EMBL/GenBank/DDBJ whole genome shotgun (WGS) entry which is preliminary data.</text>
</comment>
<dbReference type="EMBL" id="LXQA010025756">
    <property type="protein sequence ID" value="MCH93777.1"/>
    <property type="molecule type" value="Genomic_DNA"/>
</dbReference>
<evidence type="ECO:0000313" key="2">
    <source>
        <dbReference type="EMBL" id="MCH93777.1"/>
    </source>
</evidence>
<name>A0A392N1U1_9FABA</name>
<dbReference type="AlphaFoldDB" id="A0A392N1U1"/>
<reference evidence="2 3" key="1">
    <citation type="journal article" date="2018" name="Front. Plant Sci.">
        <title>Red Clover (Trifolium pratense) and Zigzag Clover (T. medium) - A Picture of Genomic Similarities and Differences.</title>
        <authorList>
            <person name="Dluhosova J."/>
            <person name="Istvanek J."/>
            <person name="Nedelnik J."/>
            <person name="Repkova J."/>
        </authorList>
    </citation>
    <scope>NUCLEOTIDE SEQUENCE [LARGE SCALE GENOMIC DNA]</scope>
    <source>
        <strain evidence="3">cv. 10/8</strain>
        <tissue evidence="2">Leaf</tissue>
    </source>
</reference>
<evidence type="ECO:0000313" key="3">
    <source>
        <dbReference type="Proteomes" id="UP000265520"/>
    </source>
</evidence>
<keyword evidence="1" id="KW-0812">Transmembrane</keyword>
<dbReference type="Gene3D" id="2.30.30.140">
    <property type="match status" value="1"/>
</dbReference>
<evidence type="ECO:0000256" key="1">
    <source>
        <dbReference type="SAM" id="Phobius"/>
    </source>
</evidence>
<proteinExistence type="predicted"/>
<keyword evidence="1" id="KW-1133">Transmembrane helix</keyword>
<dbReference type="Proteomes" id="UP000265520">
    <property type="component" value="Unassembled WGS sequence"/>
</dbReference>
<protein>
    <submittedName>
        <fullName evidence="2">Sister chromatid cohesion protein PDS5-like protein</fullName>
    </submittedName>
</protein>
<feature type="non-terminal residue" evidence="2">
    <location>
        <position position="1"/>
    </location>
</feature>
<sequence length="64" mass="7326">AHEPQELGNSLVVTYVVGIVIFFRYYDGVVDAYDHVKGKHKVLYDDGIEEQLNLKKIAGNYPMR</sequence>
<keyword evidence="3" id="KW-1185">Reference proteome</keyword>
<accession>A0A392N1U1</accession>
<keyword evidence="1" id="KW-0472">Membrane</keyword>
<organism evidence="2 3">
    <name type="scientific">Trifolium medium</name>
    <dbReference type="NCBI Taxonomy" id="97028"/>
    <lineage>
        <taxon>Eukaryota</taxon>
        <taxon>Viridiplantae</taxon>
        <taxon>Streptophyta</taxon>
        <taxon>Embryophyta</taxon>
        <taxon>Tracheophyta</taxon>
        <taxon>Spermatophyta</taxon>
        <taxon>Magnoliopsida</taxon>
        <taxon>eudicotyledons</taxon>
        <taxon>Gunneridae</taxon>
        <taxon>Pentapetalae</taxon>
        <taxon>rosids</taxon>
        <taxon>fabids</taxon>
        <taxon>Fabales</taxon>
        <taxon>Fabaceae</taxon>
        <taxon>Papilionoideae</taxon>
        <taxon>50 kb inversion clade</taxon>
        <taxon>NPAAA clade</taxon>
        <taxon>Hologalegina</taxon>
        <taxon>IRL clade</taxon>
        <taxon>Trifolieae</taxon>
        <taxon>Trifolium</taxon>
    </lineage>
</organism>
<feature type="transmembrane region" description="Helical" evidence="1">
    <location>
        <begin position="7"/>
        <end position="26"/>
    </location>
</feature>